<keyword evidence="1" id="KW-0479">Metal-binding</keyword>
<evidence type="ECO:0000256" key="2">
    <source>
        <dbReference type="ARBA" id="ARBA00022771"/>
    </source>
</evidence>
<dbReference type="PANTHER" id="PTHR14493:SF87">
    <property type="entry name" value="ZINC FINGER CCCH DOMAIN-CONTAINING PROTEIN 66"/>
    <property type="match status" value="1"/>
</dbReference>
<dbReference type="InterPro" id="IPR045234">
    <property type="entry name" value="Unkempt-like"/>
</dbReference>
<reference evidence="4" key="1">
    <citation type="submission" date="2015-07" db="EMBL/GenBank/DDBJ databases">
        <title>Transcriptome Assembly of Anthurium amnicola.</title>
        <authorList>
            <person name="Suzuki J."/>
        </authorList>
    </citation>
    <scope>NUCLEOTIDE SEQUENCE</scope>
</reference>
<sequence>LHPAQYRTRLCKDETGCARRVCFFAHKPEELRPLYPSGAPASPAGGVLPSPRSPALPPLDMATAAALLLNQPATPSASSSAGVWLNQASGVTTPTLQLSTSRLKTSLSARNLGMDMDLMALEGYQQQLLDDYIANLASPSSRKSNFAGASAAALSSSDYADMLGSLESSSLLSQLQGLSLRQSSAGAGTGAAPFQSPSGIQMLSGYGGSNLPSSPSVRGSLPSLSSSSSSSFGLDHSLATAVRNSKASAFAKRSQSFCDRGAVSRPPGFGMTGLAAAPASAAGPALSDWSSPGGKLDWGIQGEELNKLRKSASFGFRSNGGSAGAAAMAPSVEEPDVSWVQSLVKDGSPLMGRLGAEPPQQQQQYQVNNTGEMLLSPWMEQLYAEQEQMVA</sequence>
<evidence type="ECO:0000256" key="3">
    <source>
        <dbReference type="ARBA" id="ARBA00022833"/>
    </source>
</evidence>
<gene>
    <name evidence="4" type="primary">Os05g0128200_1</name>
    <name evidence="4" type="ORF">g.102940</name>
</gene>
<organism evidence="4">
    <name type="scientific">Anthurium amnicola</name>
    <dbReference type="NCBI Taxonomy" id="1678845"/>
    <lineage>
        <taxon>Eukaryota</taxon>
        <taxon>Viridiplantae</taxon>
        <taxon>Streptophyta</taxon>
        <taxon>Embryophyta</taxon>
        <taxon>Tracheophyta</taxon>
        <taxon>Spermatophyta</taxon>
        <taxon>Magnoliopsida</taxon>
        <taxon>Liliopsida</taxon>
        <taxon>Araceae</taxon>
        <taxon>Pothoideae</taxon>
        <taxon>Potheae</taxon>
        <taxon>Anthurium</taxon>
    </lineage>
</organism>
<dbReference type="EMBL" id="GDJX01005990">
    <property type="protein sequence ID" value="JAT61946.1"/>
    <property type="molecule type" value="Transcribed_RNA"/>
</dbReference>
<dbReference type="PANTHER" id="PTHR14493">
    <property type="entry name" value="UNKEMPT FAMILY MEMBER"/>
    <property type="match status" value="1"/>
</dbReference>
<accession>A0A1D1Z4Z8</accession>
<keyword evidence="2" id="KW-0863">Zinc-finger</keyword>
<dbReference type="AlphaFoldDB" id="A0A1D1Z4Z8"/>
<dbReference type="GO" id="GO:0008270">
    <property type="term" value="F:zinc ion binding"/>
    <property type="evidence" value="ECO:0007669"/>
    <property type="project" value="UniProtKB-KW"/>
</dbReference>
<evidence type="ECO:0000256" key="1">
    <source>
        <dbReference type="ARBA" id="ARBA00022723"/>
    </source>
</evidence>
<proteinExistence type="predicted"/>
<keyword evidence="3" id="KW-0862">Zinc</keyword>
<evidence type="ECO:0000313" key="4">
    <source>
        <dbReference type="EMBL" id="JAT61946.1"/>
    </source>
</evidence>
<protein>
    <submittedName>
        <fullName evidence="4">Zinc finger CCCH domain-containing protein 33</fullName>
    </submittedName>
</protein>
<name>A0A1D1Z4Z8_9ARAE</name>
<feature type="non-terminal residue" evidence="4">
    <location>
        <position position="1"/>
    </location>
</feature>